<accession>A0ABX7ZL18</accession>
<feature type="compositionally biased region" description="Pro residues" evidence="2">
    <location>
        <begin position="1427"/>
        <end position="1436"/>
    </location>
</feature>
<keyword evidence="3" id="KW-0614">Plasmid</keyword>
<sequence>MSRRQTMSRFLNCLLPIAHKPSASPVADTAAPTGSPELNPAAPPAQARPPRSARGTMKDRLKQLVHIKQVPQKPAISVDSWDEHATLKICEQWREGQARQPSVPGLARLAALNFERAQANGIPEDKKDQRLLPEGASEATYYQAMIETFLKTVGIEDKDVAATLESFKKAGTGGLHRQPVTISSTVGGAVSTAQYAASAHMPTKIALSGVQTLLTLLTTRLAFDSADLRFRNAGTEEVMPLGRADVAPSAKTGPNVLRASGRLAWDLRKISANVRKMEQAQAALEKAHAAYEAAQATIGAAQKALDTANTALAATQAVLDAPTKAKLFQHLQAVPDIAQAQKDVALATKTLRQGQQDAQQAQKDIQAAGEKLKIAFAKFCLRNELKSDYKTAAESAKIEYHGNKRFLGVSVATGAANLTATTLGIFTPVLVSAAVTTGVTAAAAALAVVLYLGYQLSSGPSKDGEAKAKRAIVALAKSLDLLAGNAAKQQKARAAAYRTYLAEKRIANKPEVRKQAKAKLIATLDEIARKDTTQNDLDPLKNWLDYVGHEEAVKAAGDDLEAVRNLEETFSQAHGAQFDTKTVAEAWKTPERMRFDSMGRLLLGKVSESFAAVHTFNAETERAAPSESKRQAYARRQIHAGKLADVKASLRDWIRFEQAQFHAGKLADVKASLRDWIRFEQAQSQMKAALQEKDPDQARATLRGAAQALAAIRDRDAQALFSRDGRKQVEATELAKRMTIGERERYTITNAGPATLAAAVNISGAVASLGLNIEKAVAQSHGVTIPAQYGDQNDARTLAQGSAPVTAPYVAAERARFQKTRMAKTIQTLAREGDRVTLKLDLPAGRATALDAGDTDTDQALDNLIKQLEGLRDIPDELTLSVGGQKLASGKLDGTTSYQNWRYQDAPASTKAKFQMRKMGMVADNLAISVVTPFAQAVAQVPLSMTRPAVTRGNAMSVNVRDHLTRLAGQPAAARQPSVQRQPSAQPAPKAVHPASPRQSPPPAQAQPAQRQPTPSRMPGEFAPFAPRLALSDIPMLGGEAAADETAAPTTAVFQPRPAGAAHAEAVAQQHDMLAGGQGAEATRQWFEARGIEAAHNSGATNMDCLIISLLQHASGQYGADAEPLLAEQAQHYRQELSRAHPEVMTGDRMLYDDEPAIQTLLQTLNEHYPVSMDLQLVLPTVDGPVRLPRKKTGDAPVGVVLFGNHFQALHKPLHAQGLQSGSFNGNIGQAATQARSPAPGEAEPSPGAAVAKASPQPSAGAALHGTQGGTSDIEPADEDSDDDFVSARLSLSDVEFDSEPEGDTPRAGRNASADADQPVHLEHPRPRVEAEKSASPQATASAMREQGQSAVGGRHANPSAGTAGGTPRAGRGGGVSSPEDIAHLKSLPQAVAHSQRAKKTSLFSKLLKREKKSKPQPAPQQTTAPADPPAPKTRK</sequence>
<feature type="compositionally biased region" description="Basic and acidic residues" evidence="2">
    <location>
        <begin position="1318"/>
        <end position="1333"/>
    </location>
</feature>
<organism evidence="3 4">
    <name type="scientific">Ralstonia syzygii</name>
    <dbReference type="NCBI Taxonomy" id="28097"/>
    <lineage>
        <taxon>Bacteria</taxon>
        <taxon>Pseudomonadati</taxon>
        <taxon>Pseudomonadota</taxon>
        <taxon>Betaproteobacteria</taxon>
        <taxon>Burkholderiales</taxon>
        <taxon>Burkholderiaceae</taxon>
        <taxon>Ralstonia</taxon>
        <taxon>Ralstonia solanacearum species complex</taxon>
    </lineage>
</organism>
<feature type="region of interest" description="Disordered" evidence="2">
    <location>
        <begin position="1221"/>
        <end position="1436"/>
    </location>
</feature>
<gene>
    <name evidence="3" type="ORF">GO998_17305</name>
</gene>
<feature type="coiled-coil region" evidence="1">
    <location>
        <begin position="267"/>
        <end position="297"/>
    </location>
</feature>
<geneLocation type="plasmid" evidence="3 4">
    <name>pLLRS-1</name>
</geneLocation>
<dbReference type="Gene3D" id="1.20.120.330">
    <property type="entry name" value="Nucleotidyltransferases domain 2"/>
    <property type="match status" value="1"/>
</dbReference>
<dbReference type="Proteomes" id="UP000677898">
    <property type="component" value="Plasmid pLLRS-1"/>
</dbReference>
<dbReference type="EMBL" id="CP046730">
    <property type="protein sequence ID" value="QUP55554.1"/>
    <property type="molecule type" value="Genomic_DNA"/>
</dbReference>
<feature type="region of interest" description="Disordered" evidence="2">
    <location>
        <begin position="21"/>
        <end position="56"/>
    </location>
</feature>
<keyword evidence="4" id="KW-1185">Reference proteome</keyword>
<evidence type="ECO:0000313" key="3">
    <source>
        <dbReference type="EMBL" id="QUP55554.1"/>
    </source>
</evidence>
<feature type="compositionally biased region" description="Polar residues" evidence="2">
    <location>
        <begin position="1221"/>
        <end position="1236"/>
    </location>
</feature>
<evidence type="ECO:0000256" key="1">
    <source>
        <dbReference type="SAM" id="Coils"/>
    </source>
</evidence>
<feature type="compositionally biased region" description="Low complexity" evidence="2">
    <location>
        <begin position="1237"/>
        <end position="1250"/>
    </location>
</feature>
<proteinExistence type="predicted"/>
<feature type="compositionally biased region" description="Acidic residues" evidence="2">
    <location>
        <begin position="1275"/>
        <end position="1285"/>
    </location>
</feature>
<name>A0ABX7ZL18_9RALS</name>
<keyword evidence="1" id="KW-0175">Coiled coil</keyword>
<evidence type="ECO:0000256" key="2">
    <source>
        <dbReference type="SAM" id="MobiDB-lite"/>
    </source>
</evidence>
<protein>
    <submittedName>
        <fullName evidence="3">Type III effector protein</fullName>
    </submittedName>
</protein>
<feature type="compositionally biased region" description="Low complexity" evidence="2">
    <location>
        <begin position="1006"/>
        <end position="1017"/>
    </location>
</feature>
<feature type="region of interest" description="Disordered" evidence="2">
    <location>
        <begin position="968"/>
        <end position="1023"/>
    </location>
</feature>
<reference evidence="3 4" key="1">
    <citation type="journal article" date="2021" name="Phytopathology">
        <title>Complete genome sequence of Ralstonia syzygii subsp. indonesiensis strain LLRS-1, isolated from wilted tobacco in China.</title>
        <authorList>
            <person name="Lu C.H."/>
            <person name="Li J.Y."/>
            <person name="Mi M.G."/>
            <person name="Lin Z.L."/>
            <person name="Jiang N."/>
            <person name="Gai X."/>
            <person name="Ma J.H."/>
            <person name="Lei L.P."/>
            <person name="Xia Z.Y."/>
        </authorList>
    </citation>
    <scope>NUCLEOTIDE SEQUENCE [LARGE SCALE GENOMIC DNA]</scope>
    <source>
        <strain evidence="3 4">LLRS-1</strain>
    </source>
</reference>
<evidence type="ECO:0000313" key="4">
    <source>
        <dbReference type="Proteomes" id="UP000677898"/>
    </source>
</evidence>
<dbReference type="RefSeq" id="WP_211905588.1">
    <property type="nucleotide sequence ID" value="NZ_CP046730.1"/>
</dbReference>